<dbReference type="PANTHER" id="PTHR12857:SF0">
    <property type="entry name" value="CXXC MOTIF CONTAINING ZINC BINDING PROTEIN"/>
    <property type="match status" value="1"/>
</dbReference>
<reference evidence="4 5" key="1">
    <citation type="journal article" name="Sci. Rep.">
        <title>Genome-scale phylogenetic analyses confirm Olpidium as the closest living zoosporic fungus to the non-flagellated, terrestrial fungi.</title>
        <authorList>
            <person name="Chang Y."/>
            <person name="Rochon D."/>
            <person name="Sekimoto S."/>
            <person name="Wang Y."/>
            <person name="Chovatia M."/>
            <person name="Sandor L."/>
            <person name="Salamov A."/>
            <person name="Grigoriev I.V."/>
            <person name="Stajich J.E."/>
            <person name="Spatafora J.W."/>
        </authorList>
    </citation>
    <scope>NUCLEOTIDE SEQUENCE [LARGE SCALE GENOMIC DNA]</scope>
    <source>
        <strain evidence="4">S191</strain>
    </source>
</reference>
<evidence type="ECO:0000256" key="1">
    <source>
        <dbReference type="ARBA" id="ARBA00007818"/>
    </source>
</evidence>
<dbReference type="Pfam" id="PF05907">
    <property type="entry name" value="CXXC_Zn-b_euk"/>
    <property type="match status" value="1"/>
</dbReference>
<keyword evidence="5" id="KW-1185">Reference proteome</keyword>
<proteinExistence type="inferred from homology"/>
<comment type="caution">
    <text evidence="4">The sequence shown here is derived from an EMBL/GenBank/DDBJ whole genome shotgun (WGS) entry which is preliminary data.</text>
</comment>
<organism evidence="4 5">
    <name type="scientific">Olpidium bornovanus</name>
    <dbReference type="NCBI Taxonomy" id="278681"/>
    <lineage>
        <taxon>Eukaryota</taxon>
        <taxon>Fungi</taxon>
        <taxon>Fungi incertae sedis</taxon>
        <taxon>Olpidiomycota</taxon>
        <taxon>Olpidiomycotina</taxon>
        <taxon>Olpidiomycetes</taxon>
        <taxon>Olpidiales</taxon>
        <taxon>Olpidiaceae</taxon>
        <taxon>Olpidium</taxon>
    </lineage>
</organism>
<evidence type="ECO:0000313" key="4">
    <source>
        <dbReference type="EMBL" id="KAG5458412.1"/>
    </source>
</evidence>
<accession>A0A8H7ZS73</accession>
<dbReference type="AlphaFoldDB" id="A0A8H7ZS73"/>
<dbReference type="EMBL" id="JAEFCI010008515">
    <property type="protein sequence ID" value="KAG5458412.1"/>
    <property type="molecule type" value="Genomic_DNA"/>
</dbReference>
<name>A0A8H7ZS73_9FUNG</name>
<feature type="non-terminal residue" evidence="4">
    <location>
        <position position="109"/>
    </location>
</feature>
<sequence>MLVPAEIPDIEKTPTGVYSQEDCGEFKTIATLDCRRLEPVEFEPRVQLEIRDVAQMGWTATALNSSARWDDVDLSEKDWTEYDETVGTPHHVPIVDLALRWAVVDARLL</sequence>
<dbReference type="Proteomes" id="UP000673691">
    <property type="component" value="Unassembled WGS sequence"/>
</dbReference>
<dbReference type="OrthoDB" id="10248838at2759"/>
<keyword evidence="2" id="KW-0479">Metal-binding</keyword>
<dbReference type="GO" id="GO:0008270">
    <property type="term" value="F:zinc ion binding"/>
    <property type="evidence" value="ECO:0007669"/>
    <property type="project" value="TreeGrafter"/>
</dbReference>
<dbReference type="InterPro" id="IPR008584">
    <property type="entry name" value="CXXC_Zn-binding_euk"/>
</dbReference>
<evidence type="ECO:0000313" key="5">
    <source>
        <dbReference type="Proteomes" id="UP000673691"/>
    </source>
</evidence>
<evidence type="ECO:0000256" key="2">
    <source>
        <dbReference type="ARBA" id="ARBA00022723"/>
    </source>
</evidence>
<dbReference type="SUPFAM" id="SSF141678">
    <property type="entry name" value="MAL13P1.257-like"/>
    <property type="match status" value="1"/>
</dbReference>
<evidence type="ECO:0000256" key="3">
    <source>
        <dbReference type="ARBA" id="ARBA00022833"/>
    </source>
</evidence>
<gene>
    <name evidence="4" type="ORF">BJ554DRAFT_1364</name>
</gene>
<comment type="similarity">
    <text evidence="1">Belongs to the UPF0587 family.</text>
</comment>
<protein>
    <submittedName>
        <fullName evidence="4">Uncharacterized protein</fullName>
    </submittedName>
</protein>
<dbReference type="PANTHER" id="PTHR12857">
    <property type="entry name" value="CXXC MOTIF CONTAINING ZINC BINDING PROTEIN"/>
    <property type="match status" value="1"/>
</dbReference>
<keyword evidence="3" id="KW-0862">Zinc</keyword>